<sequence length="379" mass="44122">MAEFLKSEKILKVVSCIIYGISTQVQSRNRHGCGVRQCLMSGPLVAFLWYSFAFEMYCIKTYWRNSSLKPQIPLETLLIMIPLTLSGAITYTLMVWYFYSNDFQHSHTRLVPHFDFMPEGHQEDIGPTRNDWKYVNNILLIGFTSVGSVFYCCFGLNVFFDFSGIHNFAVHIHDWKKTLYYIDIGIIYWGYISAVVACCIFFICCRDIVRHIEFTETLIITKAKKYLTARHYHECLLRYTDDVMNTTKLWFVVHSLFFAFIVLTDAVAWIMAFSEINRNHKNMVHIIMGQTAGSFLIAFKFAFPFLAASRVTAQYDKMYRRINRHWRPDVLSEVDAFMNYAIRCEAGFTLFGIKLTAELALISLLSCFLGFCRIFKNIA</sequence>
<evidence type="ECO:0000313" key="3">
    <source>
        <dbReference type="RefSeq" id="XP_031556846.1"/>
    </source>
</evidence>
<gene>
    <name evidence="3" type="primary">LOC116293541</name>
</gene>
<evidence type="ECO:0000256" key="1">
    <source>
        <dbReference type="SAM" id="Phobius"/>
    </source>
</evidence>
<feature type="transmembrane region" description="Helical" evidence="1">
    <location>
        <begin position="292"/>
        <end position="313"/>
    </location>
</feature>
<reference evidence="3" key="1">
    <citation type="submission" date="2025-08" db="UniProtKB">
        <authorList>
            <consortium name="RefSeq"/>
        </authorList>
    </citation>
    <scope>IDENTIFICATION</scope>
    <source>
        <tissue evidence="3">Tentacle</tissue>
    </source>
</reference>
<feature type="transmembrane region" description="Helical" evidence="1">
    <location>
        <begin position="77"/>
        <end position="99"/>
    </location>
</feature>
<dbReference type="InParanoid" id="A0A6P8HMB2"/>
<accession>A0A6P8HMB2</accession>
<proteinExistence type="predicted"/>
<dbReference type="Proteomes" id="UP000515163">
    <property type="component" value="Unplaced"/>
</dbReference>
<feature type="transmembrane region" description="Helical" evidence="1">
    <location>
        <begin position="249"/>
        <end position="272"/>
    </location>
</feature>
<keyword evidence="1" id="KW-0812">Transmembrane</keyword>
<feature type="transmembrane region" description="Helical" evidence="1">
    <location>
        <begin position="180"/>
        <end position="204"/>
    </location>
</feature>
<dbReference type="RefSeq" id="XP_031556846.1">
    <property type="nucleotide sequence ID" value="XM_031700986.1"/>
</dbReference>
<protein>
    <submittedName>
        <fullName evidence="3">Uncharacterized protein LOC116293541</fullName>
    </submittedName>
</protein>
<feature type="transmembrane region" description="Helical" evidence="1">
    <location>
        <begin position="138"/>
        <end position="160"/>
    </location>
</feature>
<keyword evidence="2" id="KW-1185">Reference proteome</keyword>
<organism evidence="2 3">
    <name type="scientific">Actinia tenebrosa</name>
    <name type="common">Australian red waratah sea anemone</name>
    <dbReference type="NCBI Taxonomy" id="6105"/>
    <lineage>
        <taxon>Eukaryota</taxon>
        <taxon>Metazoa</taxon>
        <taxon>Cnidaria</taxon>
        <taxon>Anthozoa</taxon>
        <taxon>Hexacorallia</taxon>
        <taxon>Actiniaria</taxon>
        <taxon>Actiniidae</taxon>
        <taxon>Actinia</taxon>
    </lineage>
</organism>
<evidence type="ECO:0000313" key="2">
    <source>
        <dbReference type="Proteomes" id="UP000515163"/>
    </source>
</evidence>
<feature type="transmembrane region" description="Helical" evidence="1">
    <location>
        <begin position="38"/>
        <end position="57"/>
    </location>
</feature>
<dbReference type="KEGG" id="aten:116293541"/>
<keyword evidence="1" id="KW-1133">Transmembrane helix</keyword>
<dbReference type="GeneID" id="116293541"/>
<name>A0A6P8HMB2_ACTTE</name>
<dbReference type="AlphaFoldDB" id="A0A6P8HMB2"/>
<keyword evidence="1" id="KW-0472">Membrane</keyword>
<dbReference type="OrthoDB" id="5962491at2759"/>